<organism evidence="2 3">
    <name type="scientific">Cotesia glomerata</name>
    <name type="common">Lepidopteran parasitic wasp</name>
    <name type="synonym">Apanteles glomeratus</name>
    <dbReference type="NCBI Taxonomy" id="32391"/>
    <lineage>
        <taxon>Eukaryota</taxon>
        <taxon>Metazoa</taxon>
        <taxon>Ecdysozoa</taxon>
        <taxon>Arthropoda</taxon>
        <taxon>Hexapoda</taxon>
        <taxon>Insecta</taxon>
        <taxon>Pterygota</taxon>
        <taxon>Neoptera</taxon>
        <taxon>Endopterygota</taxon>
        <taxon>Hymenoptera</taxon>
        <taxon>Apocrita</taxon>
        <taxon>Ichneumonoidea</taxon>
        <taxon>Braconidae</taxon>
        <taxon>Microgastrinae</taxon>
        <taxon>Cotesia</taxon>
    </lineage>
</organism>
<feature type="compositionally biased region" description="Basic and acidic residues" evidence="1">
    <location>
        <begin position="114"/>
        <end position="129"/>
    </location>
</feature>
<evidence type="ECO:0000256" key="1">
    <source>
        <dbReference type="SAM" id="MobiDB-lite"/>
    </source>
</evidence>
<name>A0AAV7J0Y2_COTGL</name>
<protein>
    <submittedName>
        <fullName evidence="2">Uncharacterized protein</fullName>
    </submittedName>
</protein>
<accession>A0AAV7J0Y2</accession>
<keyword evidence="3" id="KW-1185">Reference proteome</keyword>
<evidence type="ECO:0000313" key="2">
    <source>
        <dbReference type="EMBL" id="KAH0561850.1"/>
    </source>
</evidence>
<dbReference type="EMBL" id="JAHXZJ010000374">
    <property type="protein sequence ID" value="KAH0561850.1"/>
    <property type="molecule type" value="Genomic_DNA"/>
</dbReference>
<reference evidence="2 3" key="1">
    <citation type="journal article" date="2021" name="J. Hered.">
        <title>A chromosome-level genome assembly of the parasitoid wasp, Cotesia glomerata (Hymenoptera: Braconidae).</title>
        <authorList>
            <person name="Pinto B.J."/>
            <person name="Weis J.J."/>
            <person name="Gamble T."/>
            <person name="Ode P.J."/>
            <person name="Paul R."/>
            <person name="Zaspel J.M."/>
        </authorList>
    </citation>
    <scope>NUCLEOTIDE SEQUENCE [LARGE SCALE GENOMIC DNA]</scope>
    <source>
        <strain evidence="2">CgM1</strain>
    </source>
</reference>
<comment type="caution">
    <text evidence="2">The sequence shown here is derived from an EMBL/GenBank/DDBJ whole genome shotgun (WGS) entry which is preliminary data.</text>
</comment>
<dbReference type="Proteomes" id="UP000826195">
    <property type="component" value="Unassembled WGS sequence"/>
</dbReference>
<proteinExistence type="predicted"/>
<sequence length="129" mass="14857">MSNELSEKEPRRKNEGRLDGIKKIGEDWRAWNVIRSSSNTFSRATAAHKLIDDLTNDFRVSRSSGKTYKGSGDCPAKQIRGYFRPDFLVGKVPSLLPSRCHRNILAMMQSPNKNELRKPPRERERKEGR</sequence>
<evidence type="ECO:0000313" key="3">
    <source>
        <dbReference type="Proteomes" id="UP000826195"/>
    </source>
</evidence>
<feature type="region of interest" description="Disordered" evidence="1">
    <location>
        <begin position="106"/>
        <end position="129"/>
    </location>
</feature>
<dbReference type="AlphaFoldDB" id="A0AAV7J0Y2"/>
<gene>
    <name evidence="2" type="ORF">KQX54_019803</name>
</gene>